<dbReference type="Gene3D" id="3.40.50.80">
    <property type="entry name" value="Nucleotide-binding domain of ferredoxin-NADP reductase (FNR) module"/>
    <property type="match status" value="1"/>
</dbReference>
<dbReference type="GO" id="GO:0046872">
    <property type="term" value="F:metal ion binding"/>
    <property type="evidence" value="ECO:0007669"/>
    <property type="project" value="UniProtKB-KW"/>
</dbReference>
<dbReference type="GO" id="GO:0051537">
    <property type="term" value="F:2 iron, 2 sulfur cluster binding"/>
    <property type="evidence" value="ECO:0007669"/>
    <property type="project" value="UniProtKB-KW"/>
</dbReference>
<dbReference type="GO" id="GO:0016491">
    <property type="term" value="F:oxidoreductase activity"/>
    <property type="evidence" value="ECO:0007669"/>
    <property type="project" value="UniProtKB-KW"/>
</dbReference>
<keyword evidence="2" id="KW-0285">Flavoprotein</keyword>
<keyword evidence="4" id="KW-0479">Metal-binding</keyword>
<dbReference type="PANTHER" id="PTHR47354">
    <property type="entry name" value="NADH OXIDOREDUCTASE HCR"/>
    <property type="match status" value="1"/>
</dbReference>
<protein>
    <recommendedName>
        <fullName evidence="9">FAD-binding FR-type domain-containing protein</fullName>
    </recommendedName>
</protein>
<dbReference type="InterPro" id="IPR017938">
    <property type="entry name" value="Riboflavin_synthase-like_b-brl"/>
</dbReference>
<dbReference type="Pfam" id="PF08022">
    <property type="entry name" value="FAD_binding_8"/>
    <property type="match status" value="1"/>
</dbReference>
<feature type="domain" description="FAD-binding FR-type" evidence="9">
    <location>
        <begin position="1"/>
        <end position="66"/>
    </location>
</feature>
<evidence type="ECO:0000256" key="8">
    <source>
        <dbReference type="ARBA" id="ARBA00023014"/>
    </source>
</evidence>
<evidence type="ECO:0000256" key="2">
    <source>
        <dbReference type="ARBA" id="ARBA00022630"/>
    </source>
</evidence>
<evidence type="ECO:0000256" key="3">
    <source>
        <dbReference type="ARBA" id="ARBA00022714"/>
    </source>
</evidence>
<dbReference type="InterPro" id="IPR039261">
    <property type="entry name" value="FNR_nucleotide-bd"/>
</dbReference>
<reference evidence="10" key="1">
    <citation type="submission" date="2020-04" db="EMBL/GenBank/DDBJ databases">
        <authorList>
            <person name="Zhang T."/>
        </authorList>
    </citation>
    <scope>NUCLEOTIDE SEQUENCE</scope>
    <source>
        <strain evidence="10">HKST-UBA13</strain>
    </source>
</reference>
<comment type="cofactor">
    <cofactor evidence="1">
        <name>FAD</name>
        <dbReference type="ChEBI" id="CHEBI:57692"/>
    </cofactor>
</comment>
<keyword evidence="6" id="KW-0560">Oxidoreductase</keyword>
<dbReference type="Proteomes" id="UP000775877">
    <property type="component" value="Unassembled WGS sequence"/>
</dbReference>
<accession>A0A955L1N0</accession>
<feature type="non-terminal residue" evidence="10">
    <location>
        <position position="1"/>
    </location>
</feature>
<dbReference type="EMBL" id="JAGQLJ010000063">
    <property type="protein sequence ID" value="MCA9381226.1"/>
    <property type="molecule type" value="Genomic_DNA"/>
</dbReference>
<keyword evidence="3" id="KW-0001">2Fe-2S</keyword>
<dbReference type="Pfam" id="PF00175">
    <property type="entry name" value="NAD_binding_1"/>
    <property type="match status" value="1"/>
</dbReference>
<dbReference type="SUPFAM" id="SSF52343">
    <property type="entry name" value="Ferredoxin reductase-like, C-terminal NADP-linked domain"/>
    <property type="match status" value="1"/>
</dbReference>
<evidence type="ECO:0000259" key="9">
    <source>
        <dbReference type="PROSITE" id="PS51384"/>
    </source>
</evidence>
<dbReference type="PANTHER" id="PTHR47354:SF8">
    <property type="entry name" value="1,2-PHENYLACETYL-COA EPOXIDASE, SUBUNIT E"/>
    <property type="match status" value="1"/>
</dbReference>
<organism evidence="10 11">
    <name type="scientific">Candidatus Dojkabacteria bacterium</name>
    <dbReference type="NCBI Taxonomy" id="2099670"/>
    <lineage>
        <taxon>Bacteria</taxon>
        <taxon>Candidatus Dojkabacteria</taxon>
    </lineage>
</organism>
<evidence type="ECO:0000256" key="1">
    <source>
        <dbReference type="ARBA" id="ARBA00001974"/>
    </source>
</evidence>
<keyword evidence="7" id="KW-0408">Iron</keyword>
<dbReference type="InterPro" id="IPR013112">
    <property type="entry name" value="FAD-bd_8"/>
</dbReference>
<proteinExistence type="predicted"/>
<comment type="caution">
    <text evidence="10">The sequence shown here is derived from an EMBL/GenBank/DDBJ whole genome shotgun (WGS) entry which is preliminary data.</text>
</comment>
<reference evidence="10" key="2">
    <citation type="journal article" date="2021" name="Microbiome">
        <title>Successional dynamics and alternative stable states in a saline activated sludge microbial community over 9 years.</title>
        <authorList>
            <person name="Wang Y."/>
            <person name="Ye J."/>
            <person name="Ju F."/>
            <person name="Liu L."/>
            <person name="Boyd J.A."/>
            <person name="Deng Y."/>
            <person name="Parks D.H."/>
            <person name="Jiang X."/>
            <person name="Yin X."/>
            <person name="Woodcroft B.J."/>
            <person name="Tyson G.W."/>
            <person name="Hugenholtz P."/>
            <person name="Polz M.F."/>
            <person name="Zhang T."/>
        </authorList>
    </citation>
    <scope>NUCLEOTIDE SEQUENCE</scope>
    <source>
        <strain evidence="10">HKST-UBA13</strain>
    </source>
</reference>
<sequence length="203" mass="23617">PGQFAYITIKGFYRESHPFTIANFDEDTKEITFIIKQSGKWTKNLDKFYISQTLFLDGPYGIFLQDAMQHDNLFFYAGGIGLTPFLRTTKKLLKAGKKVTFFYSVRFQNDIAYKKELDEFAKEYKNNFELIYVVADETSDPISPHRTYLGKRIDREIIYESTGDLKNSFHAICGPKPFMKAVKKILVDDGIKKEMIDMELFAY</sequence>
<dbReference type="InterPro" id="IPR050415">
    <property type="entry name" value="MRET"/>
</dbReference>
<evidence type="ECO:0000313" key="11">
    <source>
        <dbReference type="Proteomes" id="UP000775877"/>
    </source>
</evidence>
<evidence type="ECO:0000256" key="6">
    <source>
        <dbReference type="ARBA" id="ARBA00023002"/>
    </source>
</evidence>
<evidence type="ECO:0000256" key="7">
    <source>
        <dbReference type="ARBA" id="ARBA00023004"/>
    </source>
</evidence>
<dbReference type="Gene3D" id="2.40.30.10">
    <property type="entry name" value="Translation factors"/>
    <property type="match status" value="1"/>
</dbReference>
<evidence type="ECO:0000256" key="5">
    <source>
        <dbReference type="ARBA" id="ARBA00022827"/>
    </source>
</evidence>
<keyword evidence="8" id="KW-0411">Iron-sulfur</keyword>
<keyword evidence="5" id="KW-0274">FAD</keyword>
<dbReference type="PROSITE" id="PS51384">
    <property type="entry name" value="FAD_FR"/>
    <property type="match status" value="1"/>
</dbReference>
<name>A0A955L1N0_9BACT</name>
<gene>
    <name evidence="10" type="ORF">KC678_03085</name>
</gene>
<dbReference type="GO" id="GO:0050660">
    <property type="term" value="F:flavin adenine dinucleotide binding"/>
    <property type="evidence" value="ECO:0007669"/>
    <property type="project" value="TreeGrafter"/>
</dbReference>
<dbReference type="InterPro" id="IPR017927">
    <property type="entry name" value="FAD-bd_FR_type"/>
</dbReference>
<dbReference type="AlphaFoldDB" id="A0A955L1N0"/>
<evidence type="ECO:0000313" key="10">
    <source>
        <dbReference type="EMBL" id="MCA9381226.1"/>
    </source>
</evidence>
<evidence type="ECO:0000256" key="4">
    <source>
        <dbReference type="ARBA" id="ARBA00022723"/>
    </source>
</evidence>
<dbReference type="SUPFAM" id="SSF63380">
    <property type="entry name" value="Riboflavin synthase domain-like"/>
    <property type="match status" value="1"/>
</dbReference>
<dbReference type="InterPro" id="IPR001433">
    <property type="entry name" value="OxRdtase_FAD/NAD-bd"/>
</dbReference>